<evidence type="ECO:0000256" key="7">
    <source>
        <dbReference type="ARBA" id="ARBA00023136"/>
    </source>
</evidence>
<keyword evidence="10" id="KW-1185">Reference proteome</keyword>
<dbReference type="PANTHER" id="PTHR30269:SF25">
    <property type="entry name" value="MEMBRANE TRANSPORTER PROTEIN-RELATED"/>
    <property type="match status" value="1"/>
</dbReference>
<feature type="transmembrane region" description="Helical" evidence="8">
    <location>
        <begin position="198"/>
        <end position="225"/>
    </location>
</feature>
<keyword evidence="5 8" id="KW-0812">Transmembrane</keyword>
<keyword evidence="7 8" id="KW-0472">Membrane</keyword>
<feature type="transmembrane region" description="Helical" evidence="8">
    <location>
        <begin position="83"/>
        <end position="102"/>
    </location>
</feature>
<evidence type="ECO:0000313" key="10">
    <source>
        <dbReference type="Proteomes" id="UP001375382"/>
    </source>
</evidence>
<evidence type="ECO:0000256" key="1">
    <source>
        <dbReference type="ARBA" id="ARBA00004651"/>
    </source>
</evidence>
<comment type="caution">
    <text evidence="9">The sequence shown here is derived from an EMBL/GenBank/DDBJ whole genome shotgun (WGS) entry which is preliminary data.</text>
</comment>
<evidence type="ECO:0000256" key="5">
    <source>
        <dbReference type="ARBA" id="ARBA00022692"/>
    </source>
</evidence>
<dbReference type="EMBL" id="JALAAR010000010">
    <property type="protein sequence ID" value="MEH8018074.1"/>
    <property type="molecule type" value="Genomic_DNA"/>
</dbReference>
<feature type="transmembrane region" description="Helical" evidence="8">
    <location>
        <begin position="109"/>
        <end position="126"/>
    </location>
</feature>
<keyword evidence="3" id="KW-0813">Transport</keyword>
<name>A0ABU8C8C9_9GAMM</name>
<protein>
    <recommendedName>
        <fullName evidence="8">Probable membrane transporter protein</fullName>
    </recommendedName>
</protein>
<evidence type="ECO:0000256" key="3">
    <source>
        <dbReference type="ARBA" id="ARBA00022448"/>
    </source>
</evidence>
<dbReference type="InterPro" id="IPR052017">
    <property type="entry name" value="TSUP"/>
</dbReference>
<dbReference type="Proteomes" id="UP001375382">
    <property type="component" value="Unassembled WGS sequence"/>
</dbReference>
<feature type="transmembrane region" description="Helical" evidence="8">
    <location>
        <begin position="12"/>
        <end position="37"/>
    </location>
</feature>
<dbReference type="Pfam" id="PF01925">
    <property type="entry name" value="TauE"/>
    <property type="match status" value="1"/>
</dbReference>
<comment type="similarity">
    <text evidence="2 8">Belongs to the 4-toluene sulfonate uptake permease (TSUP) (TC 2.A.102) family.</text>
</comment>
<organism evidence="9 10">
    <name type="scientific">Rheinheimera muenzenbergensis</name>
    <dbReference type="NCBI Taxonomy" id="1193628"/>
    <lineage>
        <taxon>Bacteria</taxon>
        <taxon>Pseudomonadati</taxon>
        <taxon>Pseudomonadota</taxon>
        <taxon>Gammaproteobacteria</taxon>
        <taxon>Chromatiales</taxon>
        <taxon>Chromatiaceae</taxon>
        <taxon>Rheinheimera</taxon>
    </lineage>
</organism>
<dbReference type="PANTHER" id="PTHR30269">
    <property type="entry name" value="TRANSMEMBRANE PROTEIN YFCA"/>
    <property type="match status" value="1"/>
</dbReference>
<feature type="transmembrane region" description="Helical" evidence="8">
    <location>
        <begin position="49"/>
        <end position="71"/>
    </location>
</feature>
<evidence type="ECO:0000256" key="2">
    <source>
        <dbReference type="ARBA" id="ARBA00009142"/>
    </source>
</evidence>
<feature type="transmembrane region" description="Helical" evidence="8">
    <location>
        <begin position="237"/>
        <end position="255"/>
    </location>
</feature>
<dbReference type="InterPro" id="IPR002781">
    <property type="entry name" value="TM_pro_TauE-like"/>
</dbReference>
<gene>
    <name evidence="9" type="ORF">MN202_12580</name>
</gene>
<evidence type="ECO:0000256" key="6">
    <source>
        <dbReference type="ARBA" id="ARBA00022989"/>
    </source>
</evidence>
<accession>A0ABU8C8C9</accession>
<keyword evidence="6 8" id="KW-1133">Transmembrane helix</keyword>
<reference evidence="9 10" key="1">
    <citation type="journal article" date="2023" name="Ecotoxicol. Environ. Saf.">
        <title>Mercury remediation potential of mercury-resistant strain Rheinheimera metallidurans sp. nov. isolated from a municipal waste dumping site.</title>
        <authorList>
            <person name="Yadav V."/>
            <person name="Manjhi A."/>
            <person name="Vadakedath N."/>
        </authorList>
    </citation>
    <scope>NUCLEOTIDE SEQUENCE [LARGE SCALE GENOMIC DNA]</scope>
    <source>
        <strain evidence="9 10">E-49</strain>
    </source>
</reference>
<evidence type="ECO:0000256" key="8">
    <source>
        <dbReference type="RuleBase" id="RU363041"/>
    </source>
</evidence>
<keyword evidence="4 8" id="KW-1003">Cell membrane</keyword>
<evidence type="ECO:0000313" key="9">
    <source>
        <dbReference type="EMBL" id="MEH8018074.1"/>
    </source>
</evidence>
<evidence type="ECO:0000256" key="4">
    <source>
        <dbReference type="ARBA" id="ARBA00022475"/>
    </source>
</evidence>
<dbReference type="RefSeq" id="WP_335736482.1">
    <property type="nucleotide sequence ID" value="NZ_JALAAR010000010.1"/>
</dbReference>
<proteinExistence type="inferred from homology"/>
<sequence>MFDVLAADPSLLAILCAVAFTAGFIDAIAGGGGLLTVPALLTAGLPPHVALGTNKLASTFGSFTASLAYYRKKLFNPVFWRRSLLYTAIGAILGTIAVDLLSKEALEKILPVVILLAAVYSLFSRMQPDDKLDLPLPDKKLFWQQRVQGLTLGFYDGIAGPGAGAFWMVSTMALYRINLLLTCGVARSMNFISNGFSLVAFIMLGHVNFGLGIAMGLCLMLGAWIGAHSAIKFGGRFIRPVFICVVIAIAVRLAWQAWSN</sequence>
<comment type="subcellular location">
    <subcellularLocation>
        <location evidence="1 8">Cell membrane</location>
        <topology evidence="1 8">Multi-pass membrane protein</topology>
    </subcellularLocation>
</comment>